<name>A0A5N5GHK9_9ROSA</name>
<keyword evidence="2" id="KW-1185">Reference proteome</keyword>
<proteinExistence type="predicted"/>
<accession>A0A5N5GHK9</accession>
<dbReference type="Proteomes" id="UP000327157">
    <property type="component" value="Unassembled WGS sequence"/>
</dbReference>
<dbReference type="AlphaFoldDB" id="A0A5N5GHK9"/>
<reference evidence="1 2" key="1">
    <citation type="submission" date="2019-09" db="EMBL/GenBank/DDBJ databases">
        <authorList>
            <person name="Ou C."/>
        </authorList>
    </citation>
    <scope>NUCLEOTIDE SEQUENCE [LARGE SCALE GENOMIC DNA]</scope>
    <source>
        <strain evidence="1">S2</strain>
        <tissue evidence="1">Leaf</tissue>
    </source>
</reference>
<reference evidence="1 2" key="2">
    <citation type="submission" date="2019-11" db="EMBL/GenBank/DDBJ databases">
        <title>A de novo genome assembly of a pear dwarfing rootstock.</title>
        <authorList>
            <person name="Wang F."/>
            <person name="Wang J."/>
            <person name="Li S."/>
            <person name="Zhang Y."/>
            <person name="Fang M."/>
            <person name="Ma L."/>
            <person name="Zhao Y."/>
            <person name="Jiang S."/>
        </authorList>
    </citation>
    <scope>NUCLEOTIDE SEQUENCE [LARGE SCALE GENOMIC DNA]</scope>
    <source>
        <strain evidence="1">S2</strain>
        <tissue evidence="1">Leaf</tissue>
    </source>
</reference>
<sequence length="68" mass="7529">MDSIYCSRSNTAEVDALKEEVTTLKGAYVGHVRDLVRAIQMIGIQISLPVPDLAPPSTFEPLHLEDYL</sequence>
<protein>
    <submittedName>
        <fullName evidence="1">Uncharacterized protein</fullName>
    </submittedName>
</protein>
<dbReference type="EMBL" id="SMOL01000435">
    <property type="protein sequence ID" value="KAB2614373.1"/>
    <property type="molecule type" value="Genomic_DNA"/>
</dbReference>
<gene>
    <name evidence="1" type="ORF">D8674_040770</name>
</gene>
<evidence type="ECO:0000313" key="1">
    <source>
        <dbReference type="EMBL" id="KAB2614373.1"/>
    </source>
</evidence>
<organism evidence="1 2">
    <name type="scientific">Pyrus ussuriensis x Pyrus communis</name>
    <dbReference type="NCBI Taxonomy" id="2448454"/>
    <lineage>
        <taxon>Eukaryota</taxon>
        <taxon>Viridiplantae</taxon>
        <taxon>Streptophyta</taxon>
        <taxon>Embryophyta</taxon>
        <taxon>Tracheophyta</taxon>
        <taxon>Spermatophyta</taxon>
        <taxon>Magnoliopsida</taxon>
        <taxon>eudicotyledons</taxon>
        <taxon>Gunneridae</taxon>
        <taxon>Pentapetalae</taxon>
        <taxon>rosids</taxon>
        <taxon>fabids</taxon>
        <taxon>Rosales</taxon>
        <taxon>Rosaceae</taxon>
        <taxon>Amygdaloideae</taxon>
        <taxon>Maleae</taxon>
        <taxon>Pyrus</taxon>
    </lineage>
</organism>
<comment type="caution">
    <text evidence="1">The sequence shown here is derived from an EMBL/GenBank/DDBJ whole genome shotgun (WGS) entry which is preliminary data.</text>
</comment>
<evidence type="ECO:0000313" key="2">
    <source>
        <dbReference type="Proteomes" id="UP000327157"/>
    </source>
</evidence>